<evidence type="ECO:0000256" key="3">
    <source>
        <dbReference type="ARBA" id="ARBA00022448"/>
    </source>
</evidence>
<name>A0A4R7KRV7_9CLOT</name>
<feature type="transmembrane region" description="Helical" evidence="9">
    <location>
        <begin position="33"/>
        <end position="55"/>
    </location>
</feature>
<feature type="transmembrane region" description="Helical" evidence="9">
    <location>
        <begin position="140"/>
        <end position="162"/>
    </location>
</feature>
<feature type="transmembrane region" description="Helical" evidence="9">
    <location>
        <begin position="62"/>
        <end position="83"/>
    </location>
</feature>
<dbReference type="Pfam" id="PF00860">
    <property type="entry name" value="Xan_ur_permease"/>
    <property type="match status" value="1"/>
</dbReference>
<feature type="transmembrane region" description="Helical" evidence="9">
    <location>
        <begin position="95"/>
        <end position="128"/>
    </location>
</feature>
<dbReference type="EMBL" id="SOAZ01000011">
    <property type="protein sequence ID" value="TDT58393.1"/>
    <property type="molecule type" value="Genomic_DNA"/>
</dbReference>
<keyword evidence="4 8" id="KW-1003">Cell membrane</keyword>
<comment type="subcellular location">
    <subcellularLocation>
        <location evidence="1 8">Cell membrane</location>
        <topology evidence="1 8">Multi-pass membrane protein</topology>
    </subcellularLocation>
</comment>
<keyword evidence="5 8" id="KW-0812">Transmembrane</keyword>
<evidence type="ECO:0000256" key="2">
    <source>
        <dbReference type="ARBA" id="ARBA00005697"/>
    </source>
</evidence>
<evidence type="ECO:0000256" key="7">
    <source>
        <dbReference type="ARBA" id="ARBA00023136"/>
    </source>
</evidence>
<sequence length="478" mass="50739">MDITQPGVKKSSRSFVDRLFKLSENGTNVKTEVMAGITTFVTMAYIIFVNPSILAQAGMDKGAVFVATILAATIATFIMGFVANVPFAQAPGMGLNAFFTFTVVLGLGYTWQQALAMVFICGIINIIITVTKIRKMIIHAIPASLQYAISGGIGLFIAYIGIKEAHFLQFTGEAANKVVSLGEGGIFSDIIPAIVNFRDPVSQLALIGLIITVVLMVLRVRSAILLGIVLTTIIGIFFNVTRVPGLSSISFAVPSLEPTLFKLDFGGLFANGQKMFIALTTIFAFSLTDTFDTIGTFLGTGRKSGIFDEKDEKSVDNGNGFSSKLERALFADATATSIGALLGTSNTTTYVESAAGISLGGRTGLTSVVVGILFLLSLFIAPFAGMVPAAATAPALIVVGILMADGLSKIDWSDIETSIPAFLTVALMPFTYSIANGIAAGLIFYPAIKLITGKRKEIHPIIYIFAVLFILRFVLLPN</sequence>
<dbReference type="GO" id="GO:0005886">
    <property type="term" value="C:plasma membrane"/>
    <property type="evidence" value="ECO:0007669"/>
    <property type="project" value="UniProtKB-SubCell"/>
</dbReference>
<dbReference type="Proteomes" id="UP000295325">
    <property type="component" value="Unassembled WGS sequence"/>
</dbReference>
<dbReference type="PANTHER" id="PTHR43337:SF1">
    <property type="entry name" value="XANTHINE_URACIL PERMEASE C887.17-RELATED"/>
    <property type="match status" value="1"/>
</dbReference>
<feature type="transmembrane region" description="Helical" evidence="9">
    <location>
        <begin position="223"/>
        <end position="241"/>
    </location>
</feature>
<evidence type="ECO:0000256" key="8">
    <source>
        <dbReference type="PIRNR" id="PIRNR005353"/>
    </source>
</evidence>
<dbReference type="PIRSF" id="PIRSF005353">
    <property type="entry name" value="PbuG"/>
    <property type="match status" value="1"/>
</dbReference>
<evidence type="ECO:0000256" key="9">
    <source>
        <dbReference type="SAM" id="Phobius"/>
    </source>
</evidence>
<dbReference type="InterPro" id="IPR006043">
    <property type="entry name" value="NCS2"/>
</dbReference>
<evidence type="ECO:0000313" key="10">
    <source>
        <dbReference type="EMBL" id="TDT58393.1"/>
    </source>
</evidence>
<gene>
    <name evidence="10" type="ORF">EDD71_11128</name>
</gene>
<reference evidence="10 11" key="1">
    <citation type="submission" date="2019-03" db="EMBL/GenBank/DDBJ databases">
        <title>Genomic Encyclopedia of Type Strains, Phase IV (KMG-IV): sequencing the most valuable type-strain genomes for metagenomic binning, comparative biology and taxonomic classification.</title>
        <authorList>
            <person name="Goeker M."/>
        </authorList>
    </citation>
    <scope>NUCLEOTIDE SEQUENCE [LARGE SCALE GENOMIC DNA]</scope>
    <source>
        <strain evidence="10 11">DSM 24455</strain>
    </source>
</reference>
<feature type="transmembrane region" description="Helical" evidence="9">
    <location>
        <begin position="368"/>
        <end position="401"/>
    </location>
</feature>
<feature type="transmembrane region" description="Helical" evidence="9">
    <location>
        <begin position="201"/>
        <end position="218"/>
    </location>
</feature>
<keyword evidence="11" id="KW-1185">Reference proteome</keyword>
<dbReference type="InterPro" id="IPR026033">
    <property type="entry name" value="Azg-like_bact_archaea"/>
</dbReference>
<feature type="transmembrane region" description="Helical" evidence="9">
    <location>
        <begin position="457"/>
        <end position="475"/>
    </location>
</feature>
<dbReference type="InterPro" id="IPR045018">
    <property type="entry name" value="Azg-like"/>
</dbReference>
<comment type="similarity">
    <text evidence="2 8">Belongs to the nucleobase:cation symporter-2 (NCS2) (TC 2.A.40) family. Azg-like subfamily.</text>
</comment>
<evidence type="ECO:0000256" key="6">
    <source>
        <dbReference type="ARBA" id="ARBA00022989"/>
    </source>
</evidence>
<dbReference type="AlphaFoldDB" id="A0A4R7KRV7"/>
<evidence type="ECO:0000256" key="1">
    <source>
        <dbReference type="ARBA" id="ARBA00004651"/>
    </source>
</evidence>
<evidence type="ECO:0000256" key="5">
    <source>
        <dbReference type="ARBA" id="ARBA00022692"/>
    </source>
</evidence>
<keyword evidence="6 8" id="KW-1133">Transmembrane helix</keyword>
<comment type="caution">
    <text evidence="10">The sequence shown here is derived from an EMBL/GenBank/DDBJ whole genome shotgun (WGS) entry which is preliminary data.</text>
</comment>
<dbReference type="OrthoDB" id="9808458at2"/>
<protein>
    <submittedName>
        <fullName evidence="10">AGZA family xanthine/uracil permease-like MFS transporter</fullName>
    </submittedName>
</protein>
<keyword evidence="7 8" id="KW-0472">Membrane</keyword>
<evidence type="ECO:0000256" key="4">
    <source>
        <dbReference type="ARBA" id="ARBA00022475"/>
    </source>
</evidence>
<organism evidence="10 11">
    <name type="scientific">Fonticella tunisiensis</name>
    <dbReference type="NCBI Taxonomy" id="1096341"/>
    <lineage>
        <taxon>Bacteria</taxon>
        <taxon>Bacillati</taxon>
        <taxon>Bacillota</taxon>
        <taxon>Clostridia</taxon>
        <taxon>Eubacteriales</taxon>
        <taxon>Clostridiaceae</taxon>
        <taxon>Fonticella</taxon>
    </lineage>
</organism>
<accession>A0A4R7KRV7</accession>
<dbReference type="PANTHER" id="PTHR43337">
    <property type="entry name" value="XANTHINE/URACIL PERMEASE C887.17-RELATED"/>
    <property type="match status" value="1"/>
</dbReference>
<evidence type="ECO:0000313" key="11">
    <source>
        <dbReference type="Proteomes" id="UP000295325"/>
    </source>
</evidence>
<feature type="transmembrane region" description="Helical" evidence="9">
    <location>
        <begin position="421"/>
        <end position="445"/>
    </location>
</feature>
<keyword evidence="3 8" id="KW-0813">Transport</keyword>
<feature type="transmembrane region" description="Helical" evidence="9">
    <location>
        <begin position="275"/>
        <end position="298"/>
    </location>
</feature>
<proteinExistence type="inferred from homology"/>
<dbReference type="GO" id="GO:0005345">
    <property type="term" value="F:purine nucleobase transmembrane transporter activity"/>
    <property type="evidence" value="ECO:0007669"/>
    <property type="project" value="TreeGrafter"/>
</dbReference>